<proteinExistence type="inferred from homology"/>
<dbReference type="GO" id="GO:0005525">
    <property type="term" value="F:GTP binding"/>
    <property type="evidence" value="ECO:0007669"/>
    <property type="project" value="UniProtKB-KW"/>
</dbReference>
<dbReference type="AlphaFoldDB" id="A0A8B9HSK1"/>
<evidence type="ECO:0000256" key="1">
    <source>
        <dbReference type="ARBA" id="ARBA00008535"/>
    </source>
</evidence>
<feature type="compositionally biased region" description="Basic and acidic residues" evidence="4">
    <location>
        <begin position="19"/>
        <end position="86"/>
    </location>
</feature>
<dbReference type="Proteomes" id="UP000694621">
    <property type="component" value="Unplaced"/>
</dbReference>
<dbReference type="Pfam" id="PF04548">
    <property type="entry name" value="AIG1"/>
    <property type="match status" value="1"/>
</dbReference>
<dbReference type="PANTHER" id="PTHR10903">
    <property type="entry name" value="GTPASE, IMAP FAMILY MEMBER-RELATED"/>
    <property type="match status" value="1"/>
</dbReference>
<keyword evidence="2" id="KW-0547">Nucleotide-binding</keyword>
<sequence>MTQTIKEEIRRILEEQTFKPVDDKESDIKEKEETVVDEAEKKQTRKDESFRFPTKAIRENERLKQDLKRQEESRRERERRKWENERAATGGSSDTVSDVRIVLMGKPGSGKSTTGNTILGREAFGMDLVNIPGTATVCKRQDGMVGNKSVTVIDTKGNMEIFHKSPAELSPSEFEQCLQLCSPGPHVFLLVKPILSLPFDTLSPQIDQLGPEFMKRLVILITLKDVWETVKDDEDIVTLVQLINTHQEHLHFFSNEEQEDRTKSHSFWRR</sequence>
<evidence type="ECO:0000259" key="5">
    <source>
        <dbReference type="Pfam" id="PF04548"/>
    </source>
</evidence>
<evidence type="ECO:0000256" key="4">
    <source>
        <dbReference type="SAM" id="MobiDB-lite"/>
    </source>
</evidence>
<feature type="domain" description="AIG1-type G" evidence="5">
    <location>
        <begin position="100"/>
        <end position="262"/>
    </location>
</feature>
<dbReference type="Ensembl" id="ENSAMXT00005019524.1">
    <property type="protein sequence ID" value="ENSAMXP00005017666.1"/>
    <property type="gene ID" value="ENSAMXG00005009218.1"/>
</dbReference>
<evidence type="ECO:0000313" key="7">
    <source>
        <dbReference type="Proteomes" id="UP000694621"/>
    </source>
</evidence>
<dbReference type="InterPro" id="IPR045058">
    <property type="entry name" value="GIMA/IAN/Toc"/>
</dbReference>
<feature type="region of interest" description="Disordered" evidence="4">
    <location>
        <begin position="19"/>
        <end position="94"/>
    </location>
</feature>
<evidence type="ECO:0000256" key="3">
    <source>
        <dbReference type="ARBA" id="ARBA00023134"/>
    </source>
</evidence>
<organism evidence="6 7">
    <name type="scientific">Astyanax mexicanus</name>
    <name type="common">Blind cave fish</name>
    <name type="synonym">Astyanax fasciatus mexicanus</name>
    <dbReference type="NCBI Taxonomy" id="7994"/>
    <lineage>
        <taxon>Eukaryota</taxon>
        <taxon>Metazoa</taxon>
        <taxon>Chordata</taxon>
        <taxon>Craniata</taxon>
        <taxon>Vertebrata</taxon>
        <taxon>Euteleostomi</taxon>
        <taxon>Actinopterygii</taxon>
        <taxon>Neopterygii</taxon>
        <taxon>Teleostei</taxon>
        <taxon>Ostariophysi</taxon>
        <taxon>Characiformes</taxon>
        <taxon>Characoidei</taxon>
        <taxon>Acestrorhamphidae</taxon>
        <taxon>Acestrorhamphinae</taxon>
        <taxon>Astyanax</taxon>
    </lineage>
</organism>
<evidence type="ECO:0000313" key="6">
    <source>
        <dbReference type="Ensembl" id="ENSAMXP00005017666.1"/>
    </source>
</evidence>
<accession>A0A8B9HSK1</accession>
<evidence type="ECO:0000256" key="2">
    <source>
        <dbReference type="ARBA" id="ARBA00022741"/>
    </source>
</evidence>
<comment type="similarity">
    <text evidence="1">Belongs to the TRAFAC class TrmE-Era-EngA-EngB-Septin-like GTPase superfamily. AIG1/Toc34/Toc159-like paraseptin GTPase family. IAN subfamily.</text>
</comment>
<dbReference type="PANTHER" id="PTHR10903:SF188">
    <property type="entry name" value="GTPASE IMAP FAMILY MEMBER 2-LIKE-RELATED"/>
    <property type="match status" value="1"/>
</dbReference>
<dbReference type="InterPro" id="IPR027417">
    <property type="entry name" value="P-loop_NTPase"/>
</dbReference>
<dbReference type="Gene3D" id="3.40.50.300">
    <property type="entry name" value="P-loop containing nucleotide triphosphate hydrolases"/>
    <property type="match status" value="1"/>
</dbReference>
<keyword evidence="3" id="KW-0342">GTP-binding</keyword>
<protein>
    <recommendedName>
        <fullName evidence="5">AIG1-type G domain-containing protein</fullName>
    </recommendedName>
</protein>
<dbReference type="InterPro" id="IPR006703">
    <property type="entry name" value="G_AIG1"/>
</dbReference>
<reference evidence="6" key="1">
    <citation type="submission" date="2025-08" db="UniProtKB">
        <authorList>
            <consortium name="Ensembl"/>
        </authorList>
    </citation>
    <scope>IDENTIFICATION</scope>
</reference>
<name>A0A8B9HSK1_ASTMX</name>
<dbReference type="SUPFAM" id="SSF52540">
    <property type="entry name" value="P-loop containing nucleoside triphosphate hydrolases"/>
    <property type="match status" value="1"/>
</dbReference>